<feature type="region of interest" description="Disordered" evidence="1">
    <location>
        <begin position="62"/>
        <end position="83"/>
    </location>
</feature>
<feature type="region of interest" description="Disordered" evidence="1">
    <location>
        <begin position="165"/>
        <end position="184"/>
    </location>
</feature>
<keyword evidence="2" id="KW-1133">Transmembrane helix</keyword>
<keyword evidence="4" id="KW-1185">Reference proteome</keyword>
<name>A0A9P5NLC7_GYMJU</name>
<evidence type="ECO:0000256" key="2">
    <source>
        <dbReference type="SAM" id="Phobius"/>
    </source>
</evidence>
<feature type="compositionally biased region" description="Polar residues" evidence="1">
    <location>
        <begin position="68"/>
        <end position="83"/>
    </location>
</feature>
<reference evidence="3" key="1">
    <citation type="submission" date="2020-11" db="EMBL/GenBank/DDBJ databases">
        <authorList>
            <consortium name="DOE Joint Genome Institute"/>
            <person name="Ahrendt S."/>
            <person name="Riley R."/>
            <person name="Andreopoulos W."/>
            <person name="LaButti K."/>
            <person name="Pangilinan J."/>
            <person name="Ruiz-duenas F.J."/>
            <person name="Barrasa J.M."/>
            <person name="Sanchez-Garcia M."/>
            <person name="Camarero S."/>
            <person name="Miyauchi S."/>
            <person name="Serrano A."/>
            <person name="Linde D."/>
            <person name="Babiker R."/>
            <person name="Drula E."/>
            <person name="Ayuso-Fernandez I."/>
            <person name="Pacheco R."/>
            <person name="Padilla G."/>
            <person name="Ferreira P."/>
            <person name="Barriuso J."/>
            <person name="Kellner H."/>
            <person name="Castanera R."/>
            <person name="Alfaro M."/>
            <person name="Ramirez L."/>
            <person name="Pisabarro A.G."/>
            <person name="Kuo A."/>
            <person name="Tritt A."/>
            <person name="Lipzen A."/>
            <person name="He G."/>
            <person name="Yan M."/>
            <person name="Ng V."/>
            <person name="Cullen D."/>
            <person name="Martin F."/>
            <person name="Rosso M.-N."/>
            <person name="Henrissat B."/>
            <person name="Hibbett D."/>
            <person name="Martinez A.T."/>
            <person name="Grigoriev I.V."/>
        </authorList>
    </citation>
    <scope>NUCLEOTIDE SEQUENCE</scope>
    <source>
        <strain evidence="3">AH 44721</strain>
    </source>
</reference>
<keyword evidence="2" id="KW-0472">Membrane</keyword>
<dbReference type="EMBL" id="JADNYJ010000061">
    <property type="protein sequence ID" value="KAF8895687.1"/>
    <property type="molecule type" value="Genomic_DNA"/>
</dbReference>
<accession>A0A9P5NLC7</accession>
<comment type="caution">
    <text evidence="3">The sequence shown here is derived from an EMBL/GenBank/DDBJ whole genome shotgun (WGS) entry which is preliminary data.</text>
</comment>
<evidence type="ECO:0000313" key="3">
    <source>
        <dbReference type="EMBL" id="KAF8895687.1"/>
    </source>
</evidence>
<dbReference type="AlphaFoldDB" id="A0A9P5NLC7"/>
<evidence type="ECO:0000256" key="1">
    <source>
        <dbReference type="SAM" id="MobiDB-lite"/>
    </source>
</evidence>
<dbReference type="OrthoDB" id="10497415at2759"/>
<sequence length="211" mass="23998">MGLTFNLAVAIGLIAGFVFGGLLAVAWYLFKRRSRQVPSEDNLTAMKSQFPRKRRRLRFTDEVDSPKTQRQRQTLVSHSYATPPRNQLLMQQNRGQSFRSIDTVSIYSTDSAPLDLHDEHLQTGSGSEERPAPETYHKTKRKQWHGYPTLDPFYSDKIPRTLVSPRRHKQTGSLLPLYNDPTSGNSPTVKHVVPLLYGRGFSCRNTRATPS</sequence>
<proteinExistence type="predicted"/>
<feature type="region of interest" description="Disordered" evidence="1">
    <location>
        <begin position="118"/>
        <end position="143"/>
    </location>
</feature>
<evidence type="ECO:0000313" key="4">
    <source>
        <dbReference type="Proteomes" id="UP000724874"/>
    </source>
</evidence>
<dbReference type="Proteomes" id="UP000724874">
    <property type="component" value="Unassembled WGS sequence"/>
</dbReference>
<feature type="transmembrane region" description="Helical" evidence="2">
    <location>
        <begin position="6"/>
        <end position="30"/>
    </location>
</feature>
<organism evidence="3 4">
    <name type="scientific">Gymnopilus junonius</name>
    <name type="common">Spectacular rustgill mushroom</name>
    <name type="synonym">Gymnopilus spectabilis subsp. junonius</name>
    <dbReference type="NCBI Taxonomy" id="109634"/>
    <lineage>
        <taxon>Eukaryota</taxon>
        <taxon>Fungi</taxon>
        <taxon>Dikarya</taxon>
        <taxon>Basidiomycota</taxon>
        <taxon>Agaricomycotina</taxon>
        <taxon>Agaricomycetes</taxon>
        <taxon>Agaricomycetidae</taxon>
        <taxon>Agaricales</taxon>
        <taxon>Agaricineae</taxon>
        <taxon>Hymenogastraceae</taxon>
        <taxon>Gymnopilus</taxon>
    </lineage>
</organism>
<gene>
    <name evidence="3" type="ORF">CPB84DRAFT_1782204</name>
</gene>
<keyword evidence="2" id="KW-0812">Transmembrane</keyword>
<feature type="compositionally biased region" description="Basic and acidic residues" evidence="1">
    <location>
        <begin position="118"/>
        <end position="137"/>
    </location>
</feature>
<protein>
    <submittedName>
        <fullName evidence="3">Uncharacterized protein</fullName>
    </submittedName>
</protein>